<organism evidence="1 2">
    <name type="scientific">Pleurotus ostreatus (strain PC15)</name>
    <name type="common">Oyster mushroom</name>
    <dbReference type="NCBI Taxonomy" id="1137138"/>
    <lineage>
        <taxon>Eukaryota</taxon>
        <taxon>Fungi</taxon>
        <taxon>Dikarya</taxon>
        <taxon>Basidiomycota</taxon>
        <taxon>Agaricomycotina</taxon>
        <taxon>Agaricomycetes</taxon>
        <taxon>Agaricomycetidae</taxon>
        <taxon>Agaricales</taxon>
        <taxon>Pleurotineae</taxon>
        <taxon>Pleurotaceae</taxon>
        <taxon>Pleurotus</taxon>
    </lineage>
</organism>
<dbReference type="OrthoDB" id="3229878at2759"/>
<evidence type="ECO:0000313" key="2">
    <source>
        <dbReference type="Proteomes" id="UP000027073"/>
    </source>
</evidence>
<dbReference type="AlphaFoldDB" id="A0A067N886"/>
<accession>A0A067N886</accession>
<proteinExistence type="predicted"/>
<gene>
    <name evidence="1" type="ORF">PLEOSDRAFT_161718</name>
</gene>
<dbReference type="EMBL" id="KL198011">
    <property type="protein sequence ID" value="KDQ24238.1"/>
    <property type="molecule type" value="Genomic_DNA"/>
</dbReference>
<dbReference type="HOGENOM" id="CLU_034206_0_0_1"/>
<dbReference type="VEuPathDB" id="FungiDB:PLEOSDRAFT_161718"/>
<protein>
    <recommendedName>
        <fullName evidence="3">F-box domain-containing protein</fullName>
    </recommendedName>
</protein>
<dbReference type="Proteomes" id="UP000027073">
    <property type="component" value="Unassembled WGS sequence"/>
</dbReference>
<dbReference type="STRING" id="1137138.A0A067N886"/>
<sequence length="528" mass="58906">MSSHGYKVSRHKGRFYTEFLPSSAHLAGHGLDIARSIPQDSSEYAHWLHGQREYLDKVADEVQTQDGKLRHSSFTISSVKPLDGVVEHIYEIDYDSETFCYGGFPMFRLDSMPSESVFVSYFDTDSFKHPIPSTIVPKENLYRISEPLPPKQDDIDLYKLYQEPTGNYMALQETLRRYSSLSDAQDVRIRLFEIIVRAFMSDKLLHSYMCCSMLSSSDNDGSHACVPEFLEEAALKLLLVAFLPMHFGGLSSAIHAKAERGSESNSSETGYLWIHRTLCAKAAIHLQDEPTLRGSVGGLVRHIRNTGKQGVVYGVLCSLWQVVIVRVDMSNEGEGSVEHTPALDFFPPRRLQGPWASGLTTLMQLSFHLERSIFDDLDIVDPPAPSPPPTPYPQTLLDKLPTELLMEICSYIPSLLLSQDALIAFGKLNNKMEAFVAPIVFRPSIAYCSLRSIAERTTGADRERWERTGEAFTEDPFIPRLTYGRPPGILVTTDGGCGNYVRIFEIRGVGLLKLQAITASVAVVALGS</sequence>
<dbReference type="InParanoid" id="A0A067N886"/>
<evidence type="ECO:0000313" key="1">
    <source>
        <dbReference type="EMBL" id="KDQ24238.1"/>
    </source>
</evidence>
<name>A0A067N886_PLEO1</name>
<evidence type="ECO:0008006" key="3">
    <source>
        <dbReference type="Google" id="ProtNLM"/>
    </source>
</evidence>
<reference evidence="2" key="1">
    <citation type="journal article" date="2014" name="Proc. Natl. Acad. Sci. U.S.A.">
        <title>Extensive sampling of basidiomycete genomes demonstrates inadequacy of the white-rot/brown-rot paradigm for wood decay fungi.</title>
        <authorList>
            <person name="Riley R."/>
            <person name="Salamov A.A."/>
            <person name="Brown D.W."/>
            <person name="Nagy L.G."/>
            <person name="Floudas D."/>
            <person name="Held B.W."/>
            <person name="Levasseur A."/>
            <person name="Lombard V."/>
            <person name="Morin E."/>
            <person name="Otillar R."/>
            <person name="Lindquist E.A."/>
            <person name="Sun H."/>
            <person name="LaButti K.M."/>
            <person name="Schmutz J."/>
            <person name="Jabbour D."/>
            <person name="Luo H."/>
            <person name="Baker S.E."/>
            <person name="Pisabarro A.G."/>
            <person name="Walton J.D."/>
            <person name="Blanchette R.A."/>
            <person name="Henrissat B."/>
            <person name="Martin F."/>
            <person name="Cullen D."/>
            <person name="Hibbett D.S."/>
            <person name="Grigoriev I.V."/>
        </authorList>
    </citation>
    <scope>NUCLEOTIDE SEQUENCE [LARGE SCALE GENOMIC DNA]</scope>
    <source>
        <strain evidence="2">PC15</strain>
    </source>
</reference>